<dbReference type="InterPro" id="IPR003582">
    <property type="entry name" value="ShKT_dom"/>
</dbReference>
<dbReference type="EMBL" id="WIXE01012127">
    <property type="protein sequence ID" value="KAK5976192.1"/>
    <property type="molecule type" value="Genomic_DNA"/>
</dbReference>
<dbReference type="AlphaFoldDB" id="A0AAN8FCH2"/>
<reference evidence="4 5" key="1">
    <citation type="submission" date="2019-10" db="EMBL/GenBank/DDBJ databases">
        <title>Assembly and Annotation for the nematode Trichostrongylus colubriformis.</title>
        <authorList>
            <person name="Martin J."/>
        </authorList>
    </citation>
    <scope>NUCLEOTIDE SEQUENCE [LARGE SCALE GENOMIC DNA]</scope>
    <source>
        <strain evidence="4">G859</strain>
        <tissue evidence="4">Whole worm</tissue>
    </source>
</reference>
<evidence type="ECO:0000256" key="2">
    <source>
        <dbReference type="SAM" id="SignalP"/>
    </source>
</evidence>
<name>A0AAN8FCH2_TRICO</name>
<comment type="caution">
    <text evidence="4">The sequence shown here is derived from an EMBL/GenBank/DDBJ whole genome shotgun (WGS) entry which is preliminary data.</text>
</comment>
<dbReference type="Proteomes" id="UP001331761">
    <property type="component" value="Unassembled WGS sequence"/>
</dbReference>
<organism evidence="4 5">
    <name type="scientific">Trichostrongylus colubriformis</name>
    <name type="common">Black scour worm</name>
    <dbReference type="NCBI Taxonomy" id="6319"/>
    <lineage>
        <taxon>Eukaryota</taxon>
        <taxon>Metazoa</taxon>
        <taxon>Ecdysozoa</taxon>
        <taxon>Nematoda</taxon>
        <taxon>Chromadorea</taxon>
        <taxon>Rhabditida</taxon>
        <taxon>Rhabditina</taxon>
        <taxon>Rhabditomorpha</taxon>
        <taxon>Strongyloidea</taxon>
        <taxon>Trichostrongylidae</taxon>
        <taxon>Trichostrongylus</taxon>
    </lineage>
</organism>
<evidence type="ECO:0000313" key="5">
    <source>
        <dbReference type="Proteomes" id="UP001331761"/>
    </source>
</evidence>
<protein>
    <recommendedName>
        <fullName evidence="3">ShKT domain-containing protein</fullName>
    </recommendedName>
</protein>
<feature type="chain" id="PRO_5042894104" description="ShKT domain-containing protein" evidence="2">
    <location>
        <begin position="19"/>
        <end position="90"/>
    </location>
</feature>
<keyword evidence="5" id="KW-1185">Reference proteome</keyword>
<keyword evidence="2" id="KW-0732">Signal</keyword>
<evidence type="ECO:0000313" key="4">
    <source>
        <dbReference type="EMBL" id="KAK5976192.1"/>
    </source>
</evidence>
<feature type="domain" description="ShKT" evidence="3">
    <location>
        <begin position="27"/>
        <end position="66"/>
    </location>
</feature>
<comment type="caution">
    <text evidence="1">Lacks conserved residue(s) required for the propagation of feature annotation.</text>
</comment>
<gene>
    <name evidence="4" type="ORF">GCK32_012261</name>
</gene>
<evidence type="ECO:0000256" key="1">
    <source>
        <dbReference type="PROSITE-ProRule" id="PRU01005"/>
    </source>
</evidence>
<proteinExistence type="predicted"/>
<accession>A0AAN8FCH2</accession>
<sequence length="90" mass="10391">MKSALIMVAAIMVTEVISLPKPMEDECRDSDPKWCQEKAKIEDFCESAFYTREELRSRCGKTCDLCYVPLESGPYYKYSRRVDPNKLLGL</sequence>
<evidence type="ECO:0000259" key="3">
    <source>
        <dbReference type="PROSITE" id="PS51670"/>
    </source>
</evidence>
<feature type="signal peptide" evidence="2">
    <location>
        <begin position="1"/>
        <end position="18"/>
    </location>
</feature>
<dbReference type="PROSITE" id="PS51670">
    <property type="entry name" value="SHKT"/>
    <property type="match status" value="1"/>
</dbReference>